<organism evidence="2 3">
    <name type="scientific">Colocasia esculenta</name>
    <name type="common">Wild taro</name>
    <name type="synonym">Arum esculentum</name>
    <dbReference type="NCBI Taxonomy" id="4460"/>
    <lineage>
        <taxon>Eukaryota</taxon>
        <taxon>Viridiplantae</taxon>
        <taxon>Streptophyta</taxon>
        <taxon>Embryophyta</taxon>
        <taxon>Tracheophyta</taxon>
        <taxon>Spermatophyta</taxon>
        <taxon>Magnoliopsida</taxon>
        <taxon>Liliopsida</taxon>
        <taxon>Araceae</taxon>
        <taxon>Aroideae</taxon>
        <taxon>Colocasieae</taxon>
        <taxon>Colocasia</taxon>
    </lineage>
</organism>
<dbReference type="AlphaFoldDB" id="A0A843W2Q0"/>
<dbReference type="Proteomes" id="UP000652761">
    <property type="component" value="Unassembled WGS sequence"/>
</dbReference>
<feature type="non-terminal residue" evidence="2">
    <location>
        <position position="1"/>
    </location>
</feature>
<reference evidence="2" key="1">
    <citation type="submission" date="2017-07" db="EMBL/GenBank/DDBJ databases">
        <title>Taro Niue Genome Assembly and Annotation.</title>
        <authorList>
            <person name="Atibalentja N."/>
            <person name="Keating K."/>
            <person name="Fields C.J."/>
        </authorList>
    </citation>
    <scope>NUCLEOTIDE SEQUENCE</scope>
    <source>
        <strain evidence="2">Niue_2</strain>
        <tissue evidence="2">Leaf</tissue>
    </source>
</reference>
<proteinExistence type="predicted"/>
<keyword evidence="3" id="KW-1185">Reference proteome</keyword>
<dbReference type="EMBL" id="NMUH01003399">
    <property type="protein sequence ID" value="MQM05373.1"/>
    <property type="molecule type" value="Genomic_DNA"/>
</dbReference>
<evidence type="ECO:0000256" key="1">
    <source>
        <dbReference type="SAM" id="MobiDB-lite"/>
    </source>
</evidence>
<name>A0A843W2Q0_COLES</name>
<evidence type="ECO:0000313" key="2">
    <source>
        <dbReference type="EMBL" id="MQM05373.1"/>
    </source>
</evidence>
<sequence length="91" mass="9706">ALACLIRHRKVESGVVDRWVSIALEVNGGRNVELRDSNDDALLDVEFKEGVVEVAEEVVGVEHGGVRDAANDGGGSQGRAMARATIPHYVP</sequence>
<comment type="caution">
    <text evidence="2">The sequence shown here is derived from an EMBL/GenBank/DDBJ whole genome shotgun (WGS) entry which is preliminary data.</text>
</comment>
<feature type="region of interest" description="Disordered" evidence="1">
    <location>
        <begin position="65"/>
        <end position="91"/>
    </location>
</feature>
<protein>
    <submittedName>
        <fullName evidence="2">Uncharacterized protein</fullName>
    </submittedName>
</protein>
<accession>A0A843W2Q0</accession>
<evidence type="ECO:0000313" key="3">
    <source>
        <dbReference type="Proteomes" id="UP000652761"/>
    </source>
</evidence>
<gene>
    <name evidence="2" type="ORF">Taro_038185</name>
</gene>